<organism evidence="7 8">
    <name type="scientific">Candidatus Komeilibacteria bacterium CG_4_10_14_0_8_um_filter_37_78</name>
    <dbReference type="NCBI Taxonomy" id="1974471"/>
    <lineage>
        <taxon>Bacteria</taxon>
        <taxon>Candidatus Komeiliibacteriota</taxon>
    </lineage>
</organism>
<evidence type="ECO:0000313" key="7">
    <source>
        <dbReference type="EMBL" id="PIY94210.1"/>
    </source>
</evidence>
<evidence type="ECO:0000313" key="8">
    <source>
        <dbReference type="Proteomes" id="UP000228689"/>
    </source>
</evidence>
<evidence type="ECO:0000256" key="5">
    <source>
        <dbReference type="SAM" id="Phobius"/>
    </source>
</evidence>
<feature type="transmembrane region" description="Helical" evidence="5">
    <location>
        <begin position="409"/>
        <end position="431"/>
    </location>
</feature>
<dbReference type="GO" id="GO:0016020">
    <property type="term" value="C:membrane"/>
    <property type="evidence" value="ECO:0007669"/>
    <property type="project" value="UniProtKB-SubCell"/>
</dbReference>
<reference evidence="8" key="1">
    <citation type="submission" date="2017-09" db="EMBL/GenBank/DDBJ databases">
        <title>Depth-based differentiation of microbial function through sediment-hosted aquifers and enrichment of novel symbionts in the deep terrestrial subsurface.</title>
        <authorList>
            <person name="Probst A.J."/>
            <person name="Ladd B."/>
            <person name="Jarett J.K."/>
            <person name="Geller-Mcgrath D.E."/>
            <person name="Sieber C.M.K."/>
            <person name="Emerson J.B."/>
            <person name="Anantharaman K."/>
            <person name="Thomas B.C."/>
            <person name="Malmstrom R."/>
            <person name="Stieglmeier M."/>
            <person name="Klingl A."/>
            <person name="Woyke T."/>
            <person name="Ryan C.M."/>
            <person name="Banfield J.F."/>
        </authorList>
    </citation>
    <scope>NUCLEOTIDE SEQUENCE [LARGE SCALE GENOMIC DNA]</scope>
</reference>
<comment type="caution">
    <text evidence="7">The sequence shown here is derived from an EMBL/GenBank/DDBJ whole genome shotgun (WGS) entry which is preliminary data.</text>
</comment>
<dbReference type="PANTHER" id="PTHR37422:SF13">
    <property type="entry name" value="LIPOPOLYSACCHARIDE BIOSYNTHESIS PROTEIN PA4999-RELATED"/>
    <property type="match status" value="1"/>
</dbReference>
<feature type="transmembrane region" description="Helical" evidence="5">
    <location>
        <begin position="157"/>
        <end position="177"/>
    </location>
</feature>
<feature type="domain" description="O-antigen ligase-related" evidence="6">
    <location>
        <begin position="234"/>
        <end position="377"/>
    </location>
</feature>
<feature type="transmembrane region" description="Helical" evidence="5">
    <location>
        <begin position="5"/>
        <end position="23"/>
    </location>
</feature>
<keyword evidence="4 5" id="KW-0472">Membrane</keyword>
<feature type="transmembrane region" description="Helical" evidence="5">
    <location>
        <begin position="249"/>
        <end position="264"/>
    </location>
</feature>
<dbReference type="AlphaFoldDB" id="A0A2M7RBT3"/>
<sequence>MLTPILILIFYLCFSVFIWKDLLRGIYLITLLLPTYLIRFEVFNIPLTLLEGMIWILFIFWLIKLYLDKELNLTISAWLKSKFTKSETEQGSIHNIVPHKLRWPVLAILATATIALCWSPNLQAAAGIWKAFFIEPILFFMIMIYHVRKYNHIQKIINALAILSIIIFVYTVIQKLTGWNITNLDWYLPETRRITTFFGYPNANGLFLAPLAALFFASLWFKEHFLFKILKFIAFLGSVLTIIWAGNEGALFALAAAVFIILLLKKQTRILAGAIMVLAIVIVMATPSIKTTLWQKITINDFSGQIRQAQWTETITMLSDQPIMGGGLANYQRAIEPYHQRGITINDQWQPVEIFLYPHNLVLNFWTELGLLGLITIIWLFVIIGLLLYQISEINKKLPKYKQKFVGNLNLGILGFFSVIIIHGLVDVPYFKNDLSLVFWLIISLLVILYNHNLNKDIMSED</sequence>
<dbReference type="InterPro" id="IPR051533">
    <property type="entry name" value="WaaL-like"/>
</dbReference>
<dbReference type="Pfam" id="PF04932">
    <property type="entry name" value="Wzy_C"/>
    <property type="match status" value="1"/>
</dbReference>
<name>A0A2M7RBT3_9BACT</name>
<dbReference type="PANTHER" id="PTHR37422">
    <property type="entry name" value="TEICHURONIC ACID BIOSYNTHESIS PROTEIN TUAE"/>
    <property type="match status" value="1"/>
</dbReference>
<feature type="transmembrane region" description="Helical" evidence="5">
    <location>
        <begin position="43"/>
        <end position="63"/>
    </location>
</feature>
<feature type="transmembrane region" description="Helical" evidence="5">
    <location>
        <begin position="271"/>
        <end position="289"/>
    </location>
</feature>
<comment type="subcellular location">
    <subcellularLocation>
        <location evidence="1">Membrane</location>
        <topology evidence="1">Multi-pass membrane protein</topology>
    </subcellularLocation>
</comment>
<feature type="transmembrane region" description="Helical" evidence="5">
    <location>
        <begin position="197"/>
        <end position="218"/>
    </location>
</feature>
<keyword evidence="3 5" id="KW-1133">Transmembrane helix</keyword>
<evidence type="ECO:0000256" key="3">
    <source>
        <dbReference type="ARBA" id="ARBA00022989"/>
    </source>
</evidence>
<dbReference type="InterPro" id="IPR007016">
    <property type="entry name" value="O-antigen_ligase-rel_domated"/>
</dbReference>
<keyword evidence="2 5" id="KW-0812">Transmembrane</keyword>
<gene>
    <name evidence="7" type="ORF">COY67_03025</name>
</gene>
<proteinExistence type="predicted"/>
<evidence type="ECO:0000256" key="4">
    <source>
        <dbReference type="ARBA" id="ARBA00023136"/>
    </source>
</evidence>
<feature type="transmembrane region" description="Helical" evidence="5">
    <location>
        <begin position="437"/>
        <end position="454"/>
    </location>
</feature>
<feature type="transmembrane region" description="Helical" evidence="5">
    <location>
        <begin position="369"/>
        <end position="389"/>
    </location>
</feature>
<evidence type="ECO:0000256" key="2">
    <source>
        <dbReference type="ARBA" id="ARBA00022692"/>
    </source>
</evidence>
<dbReference type="Proteomes" id="UP000228689">
    <property type="component" value="Unassembled WGS sequence"/>
</dbReference>
<protein>
    <recommendedName>
        <fullName evidence="6">O-antigen ligase-related domain-containing protein</fullName>
    </recommendedName>
</protein>
<evidence type="ECO:0000259" key="6">
    <source>
        <dbReference type="Pfam" id="PF04932"/>
    </source>
</evidence>
<feature type="transmembrane region" description="Helical" evidence="5">
    <location>
        <begin position="127"/>
        <end position="145"/>
    </location>
</feature>
<dbReference type="EMBL" id="PFMC01000071">
    <property type="protein sequence ID" value="PIY94210.1"/>
    <property type="molecule type" value="Genomic_DNA"/>
</dbReference>
<feature type="transmembrane region" description="Helical" evidence="5">
    <location>
        <begin position="103"/>
        <end position="121"/>
    </location>
</feature>
<evidence type="ECO:0000256" key="1">
    <source>
        <dbReference type="ARBA" id="ARBA00004141"/>
    </source>
</evidence>
<accession>A0A2M7RBT3</accession>